<reference evidence="1" key="1">
    <citation type="submission" date="2020-11" db="EMBL/GenBank/DDBJ databases">
        <authorList>
            <person name="Tran Van P."/>
        </authorList>
    </citation>
    <scope>NUCLEOTIDE SEQUENCE</scope>
</reference>
<gene>
    <name evidence="1" type="ORF">TPSB3V08_LOCUS11181</name>
</gene>
<sequence>MPRRDQRVRRVSARQNTTDDYCCDQFTYKCPPNDMQLVQSIRGGVRYLLKIHNPPMFDSKQPKNALYLSCRLEVENKPTWSGRRRDGEDSLILLLFAKLVYIAEISHCADRLFVIVNGETNISPIIHVYDMQEMNTETLSLIDSHATI</sequence>
<protein>
    <submittedName>
        <fullName evidence="1">Uncharacterized protein</fullName>
    </submittedName>
</protein>
<accession>A0A7R9DN42</accession>
<organism evidence="1">
    <name type="scientific">Timema poppense</name>
    <name type="common">Walking stick</name>
    <dbReference type="NCBI Taxonomy" id="170557"/>
    <lineage>
        <taxon>Eukaryota</taxon>
        <taxon>Metazoa</taxon>
        <taxon>Ecdysozoa</taxon>
        <taxon>Arthropoda</taxon>
        <taxon>Hexapoda</taxon>
        <taxon>Insecta</taxon>
        <taxon>Pterygota</taxon>
        <taxon>Neoptera</taxon>
        <taxon>Polyneoptera</taxon>
        <taxon>Phasmatodea</taxon>
        <taxon>Timematodea</taxon>
        <taxon>Timematoidea</taxon>
        <taxon>Timematidae</taxon>
        <taxon>Timema</taxon>
    </lineage>
</organism>
<name>A0A7R9DN42_TIMPO</name>
<proteinExistence type="predicted"/>
<evidence type="ECO:0000313" key="1">
    <source>
        <dbReference type="EMBL" id="CAD7416620.1"/>
    </source>
</evidence>
<dbReference type="EMBL" id="OD011508">
    <property type="protein sequence ID" value="CAD7416620.1"/>
    <property type="molecule type" value="Genomic_DNA"/>
</dbReference>
<dbReference type="AlphaFoldDB" id="A0A7R9DN42"/>